<dbReference type="Pfam" id="PF02518">
    <property type="entry name" value="HATPase_c"/>
    <property type="match status" value="1"/>
</dbReference>
<sequence length="372" mass="40171">MSLKQRLLLLVLGVVMLVWMGAAAFTYYDARHELGEVLDEHPAQAASFLGRHSTHQDDDDEHGDDAAELAGMRDELALKITRNLLLPLWVALPLLAGLLWWVIAASLRPLVKLTQAVARRQPDNLAPLDVAAPREVMPLIERLNHLFARTGKLIENERRFTADASHELRTPIAAIKAQLQVAQGASDAAGRDHALDNAIQGCNRATHLIGQLLTLARLESVDTTALQACRLRTLVAEVMAELAPQALEAGVHLELRDGADITVQGLPALLQVMVRNLLDNAVRYTPAGTLVTVDIMHQQGKPCIRISDNGSGLPAAELAKITQRFYRPLGTSATGSGLGLSIVQRIAEIHQASLQLAPAVDGQGLSVTVIFG</sequence>
<keyword evidence="4" id="KW-0597">Phosphoprotein</keyword>
<dbReference type="InterPro" id="IPR036097">
    <property type="entry name" value="HisK_dim/P_sf"/>
</dbReference>
<dbReference type="SUPFAM" id="SSF47384">
    <property type="entry name" value="Homodimeric domain of signal transducing histidine kinase"/>
    <property type="match status" value="1"/>
</dbReference>
<evidence type="ECO:0000256" key="2">
    <source>
        <dbReference type="ARBA" id="ARBA00004141"/>
    </source>
</evidence>
<keyword evidence="9" id="KW-0067">ATP-binding</keyword>
<accession>A0ABX7WVR8</accession>
<dbReference type="InterPro" id="IPR036890">
    <property type="entry name" value="HATPase_C_sf"/>
</dbReference>
<proteinExistence type="predicted"/>
<dbReference type="PANTHER" id="PTHR45436">
    <property type="entry name" value="SENSOR HISTIDINE KINASE YKOH"/>
    <property type="match status" value="1"/>
</dbReference>
<dbReference type="CDD" id="cd00082">
    <property type="entry name" value="HisKA"/>
    <property type="match status" value="1"/>
</dbReference>
<evidence type="ECO:0000256" key="8">
    <source>
        <dbReference type="ARBA" id="ARBA00022777"/>
    </source>
</evidence>
<dbReference type="InterPro" id="IPR005467">
    <property type="entry name" value="His_kinase_dom"/>
</dbReference>
<comment type="subcellular location">
    <subcellularLocation>
        <location evidence="2">Membrane</location>
        <topology evidence="2">Multi-pass membrane protein</topology>
    </subcellularLocation>
</comment>
<keyword evidence="6 13" id="KW-0812">Transmembrane</keyword>
<evidence type="ECO:0000313" key="16">
    <source>
        <dbReference type="Proteomes" id="UP000672039"/>
    </source>
</evidence>
<keyword evidence="5" id="KW-0808">Transferase</keyword>
<feature type="transmembrane region" description="Helical" evidence="13">
    <location>
        <begin position="7"/>
        <end position="28"/>
    </location>
</feature>
<dbReference type="PRINTS" id="PR00344">
    <property type="entry name" value="BCTRLSENSOR"/>
</dbReference>
<evidence type="ECO:0000256" key="6">
    <source>
        <dbReference type="ARBA" id="ARBA00022692"/>
    </source>
</evidence>
<dbReference type="InterPro" id="IPR003594">
    <property type="entry name" value="HATPase_dom"/>
</dbReference>
<dbReference type="Gene3D" id="3.30.565.10">
    <property type="entry name" value="Histidine kinase-like ATPase, C-terminal domain"/>
    <property type="match status" value="1"/>
</dbReference>
<dbReference type="EC" id="2.7.13.3" evidence="3"/>
<gene>
    <name evidence="15" type="ORF">J9253_20705</name>
</gene>
<name>A0ABX7WVR8_9GAMM</name>
<evidence type="ECO:0000256" key="9">
    <source>
        <dbReference type="ARBA" id="ARBA00022840"/>
    </source>
</evidence>
<comment type="catalytic activity">
    <reaction evidence="1">
        <text>ATP + protein L-histidine = ADP + protein N-phospho-L-histidine.</text>
        <dbReference type="EC" id="2.7.13.3"/>
    </reaction>
</comment>
<dbReference type="InterPro" id="IPR050428">
    <property type="entry name" value="TCS_sensor_his_kinase"/>
</dbReference>
<evidence type="ECO:0000256" key="5">
    <source>
        <dbReference type="ARBA" id="ARBA00022679"/>
    </source>
</evidence>
<keyword evidence="12 13" id="KW-0472">Membrane</keyword>
<reference evidence="15 16" key="1">
    <citation type="submission" date="2021-04" db="EMBL/GenBank/DDBJ databases">
        <title>Genomics, taxonomy and metabolism of representatives of sulfur bacteria of the genus Thiothrix: Thiothrix fructosivorans QT, Thiothrix unzii A1T and three new species, Thiothrix subterranea sp. nov., Thiothrix litoralis sp. nov. and 'Candidatus Thiothrix anitrata' sp. nov.</title>
        <authorList>
            <person name="Ravin N.V."/>
            <person name="Smolyakov D."/>
            <person name="Rudenko T.S."/>
            <person name="Mardanov A.V."/>
            <person name="Beletsky A.V."/>
            <person name="Markov N.D."/>
            <person name="Fomenkov A.I."/>
            <person name="Roberts R.J."/>
            <person name="Karnachuk O.V."/>
            <person name="Novikov A."/>
            <person name="Grabovich M.Y."/>
        </authorList>
    </citation>
    <scope>NUCLEOTIDE SEQUENCE [LARGE SCALE GENOMIC DNA]</scope>
    <source>
        <strain evidence="15 16">AS</strain>
    </source>
</reference>
<dbReference type="EMBL" id="CP072801">
    <property type="protein sequence ID" value="QTR46358.1"/>
    <property type="molecule type" value="Genomic_DNA"/>
</dbReference>
<keyword evidence="11" id="KW-0902">Two-component regulatory system</keyword>
<dbReference type="Pfam" id="PF00512">
    <property type="entry name" value="HisKA"/>
    <property type="match status" value="1"/>
</dbReference>
<dbReference type="InterPro" id="IPR004358">
    <property type="entry name" value="Sig_transdc_His_kin-like_C"/>
</dbReference>
<dbReference type="RefSeq" id="WP_210222694.1">
    <property type="nucleotide sequence ID" value="NZ_CP072801.1"/>
</dbReference>
<keyword evidence="16" id="KW-1185">Reference proteome</keyword>
<feature type="transmembrane region" description="Helical" evidence="13">
    <location>
        <begin position="88"/>
        <end position="111"/>
    </location>
</feature>
<keyword evidence="10 13" id="KW-1133">Transmembrane helix</keyword>
<evidence type="ECO:0000256" key="1">
    <source>
        <dbReference type="ARBA" id="ARBA00000085"/>
    </source>
</evidence>
<protein>
    <recommendedName>
        <fullName evidence="3">histidine kinase</fullName>
        <ecNumber evidence="3">2.7.13.3</ecNumber>
    </recommendedName>
</protein>
<evidence type="ECO:0000313" key="15">
    <source>
        <dbReference type="EMBL" id="QTR46358.1"/>
    </source>
</evidence>
<evidence type="ECO:0000256" key="10">
    <source>
        <dbReference type="ARBA" id="ARBA00022989"/>
    </source>
</evidence>
<keyword evidence="8" id="KW-0418">Kinase</keyword>
<dbReference type="SUPFAM" id="SSF55874">
    <property type="entry name" value="ATPase domain of HSP90 chaperone/DNA topoisomerase II/histidine kinase"/>
    <property type="match status" value="1"/>
</dbReference>
<dbReference type="Gene3D" id="1.20.5.1040">
    <property type="entry name" value="Sensor protein qsec"/>
    <property type="match status" value="1"/>
</dbReference>
<dbReference type="Proteomes" id="UP000672039">
    <property type="component" value="Chromosome"/>
</dbReference>
<keyword evidence="7" id="KW-0547">Nucleotide-binding</keyword>
<dbReference type="PROSITE" id="PS50109">
    <property type="entry name" value="HIS_KIN"/>
    <property type="match status" value="1"/>
</dbReference>
<evidence type="ECO:0000259" key="14">
    <source>
        <dbReference type="PROSITE" id="PS50109"/>
    </source>
</evidence>
<dbReference type="SMART" id="SM00387">
    <property type="entry name" value="HATPase_c"/>
    <property type="match status" value="1"/>
</dbReference>
<evidence type="ECO:0000256" key="3">
    <source>
        <dbReference type="ARBA" id="ARBA00012438"/>
    </source>
</evidence>
<dbReference type="Gene3D" id="1.10.287.130">
    <property type="match status" value="1"/>
</dbReference>
<evidence type="ECO:0000256" key="7">
    <source>
        <dbReference type="ARBA" id="ARBA00022741"/>
    </source>
</evidence>
<feature type="domain" description="Histidine kinase" evidence="14">
    <location>
        <begin position="163"/>
        <end position="372"/>
    </location>
</feature>
<evidence type="ECO:0000256" key="12">
    <source>
        <dbReference type="ARBA" id="ARBA00023136"/>
    </source>
</evidence>
<dbReference type="SMART" id="SM00388">
    <property type="entry name" value="HisKA"/>
    <property type="match status" value="1"/>
</dbReference>
<evidence type="ECO:0000256" key="11">
    <source>
        <dbReference type="ARBA" id="ARBA00023012"/>
    </source>
</evidence>
<dbReference type="PANTHER" id="PTHR45436:SF14">
    <property type="entry name" value="SENSOR PROTEIN QSEC"/>
    <property type="match status" value="1"/>
</dbReference>
<organism evidence="15 16">
    <name type="scientific">Thiothrix litoralis</name>
    <dbReference type="NCBI Taxonomy" id="2891210"/>
    <lineage>
        <taxon>Bacteria</taxon>
        <taxon>Pseudomonadati</taxon>
        <taxon>Pseudomonadota</taxon>
        <taxon>Gammaproteobacteria</taxon>
        <taxon>Thiotrichales</taxon>
        <taxon>Thiotrichaceae</taxon>
        <taxon>Thiothrix</taxon>
    </lineage>
</organism>
<evidence type="ECO:0000256" key="4">
    <source>
        <dbReference type="ARBA" id="ARBA00022553"/>
    </source>
</evidence>
<dbReference type="InterPro" id="IPR003661">
    <property type="entry name" value="HisK_dim/P_dom"/>
</dbReference>
<evidence type="ECO:0000256" key="13">
    <source>
        <dbReference type="SAM" id="Phobius"/>
    </source>
</evidence>